<organism evidence="7 8">
    <name type="scientific">Adhaeribacter arboris</name>
    <dbReference type="NCBI Taxonomy" id="2072846"/>
    <lineage>
        <taxon>Bacteria</taxon>
        <taxon>Pseudomonadati</taxon>
        <taxon>Bacteroidota</taxon>
        <taxon>Cytophagia</taxon>
        <taxon>Cytophagales</taxon>
        <taxon>Hymenobacteraceae</taxon>
        <taxon>Adhaeribacter</taxon>
    </lineage>
</organism>
<name>A0A2T2YE35_9BACT</name>
<sequence length="1526" mass="171281">MENKTNNKWTGVIKTTLRIVIGLFLFIVLLLAGLMFALRQSSIQTSVVQKASKILSAKIGHQVTIGRVDIRFFNKVILEKVKVLDRNQEELFYIGEVEASLSGFSLQNYRKLTIETLKLTQPHAAFVRYKTADSMNLSVFLASLKKLMKTDTTKTAKTKFDFNIYGLEIQNGYFRYDNQKREPVAFGMDYQHLDIDSINVKISEIAFLGDTISMHLTDLQAHEHKSNTKLKNLDAHMIYAPTFWEFADLDLRVNKSNLGHYVRFDYKRFWNFTSFNDSVRVTASLDSSAVFSDDIAIFAPQLKDWHEKILISGEAKGYVRRFNAQNIDLYYGEKTHIVGNLSADGLPRYKETFADIKLKPSVILARDLKKFIPAKNYALVERLGTVKLQGDFLGFYSDFVAHGSFATALGKVVSDINLKINKNPDLSTYKGYLKTDRFALGKFIGNVRTLQSITMNGQVKGTGFNLASARLNLDATIQSVGILGYNYRYITTDATLSQELVAGKLNIKDPNLELTADGKINLSQKKPTFDLKTTINRANLQALKLLNKNFVLQTKASLNFTGLTLDNLLGQATFQNTTLTYGKEIINFDSVSIQSSRNQQGQRSIAASSKILDFSATGNFEVSRFITDFTTFVREDILSFKSNQSASEAYYQQKKNYTGQDYELNLAFRFKQGNSFLKAYVPELYLAENTLFTGNFRQGRNSIFNLYSHLDTLIYGNYKFYNNDFEINNSKLQNSPTVLASVVFSSRNQQFAGAAPSENLFLEGIWNDSTINFATNIAQTNSTNKASVSGNISFPPDKVQIILNQSNINILGKQWSIRPNNNILIGAAGKEIEVNGLELFYGNQSVNVTGQASRNPEKELVMEIKNFQLENLVPLLNQQIYGILNARASASNLFNKSIILSKLSVDSLRLDSIYIGEISGSTDWDKNEDKIKVDLGVFRSNMRVVSVTGDYNPQSENNPLNLLAVMDEAPIKLVEPLLKTLFSDLSGIMEGRVQINGRLNAPVLIGSAFVTNGRFRVNYLNTYYSFSDRIYFSDKDITFRNIKIRDMFTNSAVIAGTIQHEGFRNMSLDLKGDFRKFMVLNTTRAENSLYYGTAIATGTASLTGTPSNLSINVNARSEAGTKMSIPLDGQQEAKRQSYIQFVNHKRLRQDSVATDSAADVPRVDLAGIKLNFNLGITDDAELEIIFDEETGDIVRGSGNGRINLNIDTRGEFTMDGQVEIVKGYYNFTLYNIIRKGFNIRPGGTITWNGDPYAGIMDLTATYTQRIVLPVSITQEQSNIRYPVTAVMDLEGRLLAPEIKLNLEFEDTPSTLETQINAYLADIRNNQDELNRQVFNLLILKRLSDPSNTAQANVGAQVDNALGLTSSLSQALSNQLGNLISQLDSNLEIDIGLDGFSNQQINDLQLRLSYSLFKGRLRLSHEGGLPGSNNYTNSTNYNQTGTEVPGSWRADVYLRADGKLRLKLEYNITPYSYSTFGQTTVSSLRGSILHTERFDTFSELFARRKMRRRDRKATEKIIIDSDDRVGL</sequence>
<evidence type="ECO:0000313" key="7">
    <source>
        <dbReference type="EMBL" id="PSR53753.1"/>
    </source>
</evidence>
<dbReference type="GO" id="GO:0005886">
    <property type="term" value="C:plasma membrane"/>
    <property type="evidence" value="ECO:0007669"/>
    <property type="project" value="InterPro"/>
</dbReference>
<evidence type="ECO:0000256" key="2">
    <source>
        <dbReference type="ARBA" id="ARBA00022692"/>
    </source>
</evidence>
<dbReference type="InterPro" id="IPR007452">
    <property type="entry name" value="TamB_C"/>
</dbReference>
<keyword evidence="2 5" id="KW-0812">Transmembrane</keyword>
<comment type="caution">
    <text evidence="7">The sequence shown here is derived from an EMBL/GenBank/DDBJ whole genome shotgun (WGS) entry which is preliminary data.</text>
</comment>
<dbReference type="PANTHER" id="PTHR30441:SF8">
    <property type="entry name" value="DUF748 DOMAIN-CONTAINING PROTEIN"/>
    <property type="match status" value="1"/>
</dbReference>
<dbReference type="RefSeq" id="WP_106928698.1">
    <property type="nucleotide sequence ID" value="NZ_PYFT01000001.1"/>
</dbReference>
<dbReference type="EMBL" id="PYFT01000001">
    <property type="protein sequence ID" value="PSR53753.1"/>
    <property type="molecule type" value="Genomic_DNA"/>
</dbReference>
<protein>
    <recommendedName>
        <fullName evidence="6">Translocation and assembly module TamB C-terminal domain-containing protein</fullName>
    </recommendedName>
</protein>
<evidence type="ECO:0000313" key="8">
    <source>
        <dbReference type="Proteomes" id="UP000240357"/>
    </source>
</evidence>
<dbReference type="GO" id="GO:0009306">
    <property type="term" value="P:protein secretion"/>
    <property type="evidence" value="ECO:0007669"/>
    <property type="project" value="InterPro"/>
</dbReference>
<reference evidence="7 8" key="1">
    <citation type="submission" date="2018-03" db="EMBL/GenBank/DDBJ databases">
        <title>Adhaeribacter sp. HMF7605 Genome sequencing and assembly.</title>
        <authorList>
            <person name="Kang H."/>
            <person name="Kang J."/>
            <person name="Cha I."/>
            <person name="Kim H."/>
            <person name="Joh K."/>
        </authorList>
    </citation>
    <scope>NUCLEOTIDE SEQUENCE [LARGE SCALE GENOMIC DNA]</scope>
    <source>
        <strain evidence="7 8">HMF7605</strain>
    </source>
</reference>
<evidence type="ECO:0000256" key="3">
    <source>
        <dbReference type="ARBA" id="ARBA00022989"/>
    </source>
</evidence>
<feature type="domain" description="Translocation and assembly module TamB C-terminal" evidence="6">
    <location>
        <begin position="1048"/>
        <end position="1468"/>
    </location>
</feature>
<dbReference type="OrthoDB" id="9811276at2"/>
<proteinExistence type="predicted"/>
<keyword evidence="8" id="KW-1185">Reference proteome</keyword>
<gene>
    <name evidence="7" type="ORF">AHMF7605_09560</name>
</gene>
<accession>A0A2T2YE35</accession>
<evidence type="ECO:0000256" key="5">
    <source>
        <dbReference type="SAM" id="Phobius"/>
    </source>
</evidence>
<dbReference type="PANTHER" id="PTHR30441">
    <property type="entry name" value="DUF748 DOMAIN-CONTAINING PROTEIN"/>
    <property type="match status" value="1"/>
</dbReference>
<feature type="transmembrane region" description="Helical" evidence="5">
    <location>
        <begin position="20"/>
        <end position="38"/>
    </location>
</feature>
<comment type="subcellular location">
    <subcellularLocation>
        <location evidence="1">Membrane</location>
        <topology evidence="1">Single-pass membrane protein</topology>
    </subcellularLocation>
</comment>
<dbReference type="Pfam" id="PF04357">
    <property type="entry name" value="TamB"/>
    <property type="match status" value="1"/>
</dbReference>
<dbReference type="Proteomes" id="UP000240357">
    <property type="component" value="Unassembled WGS sequence"/>
</dbReference>
<keyword evidence="3 5" id="KW-1133">Transmembrane helix</keyword>
<keyword evidence="4 5" id="KW-0472">Membrane</keyword>
<dbReference type="GO" id="GO:0090313">
    <property type="term" value="P:regulation of protein targeting to membrane"/>
    <property type="evidence" value="ECO:0007669"/>
    <property type="project" value="TreeGrafter"/>
</dbReference>
<evidence type="ECO:0000259" key="6">
    <source>
        <dbReference type="Pfam" id="PF04357"/>
    </source>
</evidence>
<evidence type="ECO:0000256" key="4">
    <source>
        <dbReference type="ARBA" id="ARBA00023136"/>
    </source>
</evidence>
<evidence type="ECO:0000256" key="1">
    <source>
        <dbReference type="ARBA" id="ARBA00004167"/>
    </source>
</evidence>
<dbReference type="InterPro" id="IPR052894">
    <property type="entry name" value="AsmA-related"/>
</dbReference>